<evidence type="ECO:0000313" key="3">
    <source>
        <dbReference type="Proteomes" id="UP000319818"/>
    </source>
</evidence>
<evidence type="ECO:0000313" key="2">
    <source>
        <dbReference type="EMBL" id="TQM36993.1"/>
    </source>
</evidence>
<accession>A0A543FT69</accession>
<evidence type="ECO:0000256" key="1">
    <source>
        <dbReference type="SAM" id="Phobius"/>
    </source>
</evidence>
<keyword evidence="3" id="KW-1185">Reference proteome</keyword>
<keyword evidence="1" id="KW-1133">Transmembrane helix</keyword>
<dbReference type="Proteomes" id="UP000319818">
    <property type="component" value="Unassembled WGS sequence"/>
</dbReference>
<sequence length="130" mass="14251">MKVRFARWLGISFMVAGVAAILVCLGIAFSGMPEVGLVVGIVLGPGFIAFGWLYLDRLPYFILTDANLVVPIQPVHSRALNGGRLTVDGVRLVIVRPGEEPEKLPVYRWYAHPDDWAKVVATITQGGLRH</sequence>
<dbReference type="AlphaFoldDB" id="A0A543FT69"/>
<reference evidence="2 3" key="1">
    <citation type="submission" date="2019-06" db="EMBL/GenBank/DDBJ databases">
        <title>Sequencing the genomes of 1000 actinobacteria strains.</title>
        <authorList>
            <person name="Klenk H.-P."/>
        </authorList>
    </citation>
    <scope>NUCLEOTIDE SEQUENCE [LARGE SCALE GENOMIC DNA]</scope>
    <source>
        <strain evidence="2 3">DSM 45511</strain>
    </source>
</reference>
<keyword evidence="1" id="KW-0472">Membrane</keyword>
<comment type="caution">
    <text evidence="2">The sequence shown here is derived from an EMBL/GenBank/DDBJ whole genome shotgun (WGS) entry which is preliminary data.</text>
</comment>
<protein>
    <recommendedName>
        <fullName evidence="4">PH (Pleckstrin Homology) domain-containing protein</fullName>
    </recommendedName>
</protein>
<evidence type="ECO:0008006" key="4">
    <source>
        <dbReference type="Google" id="ProtNLM"/>
    </source>
</evidence>
<proteinExistence type="predicted"/>
<organism evidence="2 3">
    <name type="scientific">Pseudonocardia cypriaca</name>
    <dbReference type="NCBI Taxonomy" id="882449"/>
    <lineage>
        <taxon>Bacteria</taxon>
        <taxon>Bacillati</taxon>
        <taxon>Actinomycetota</taxon>
        <taxon>Actinomycetes</taxon>
        <taxon>Pseudonocardiales</taxon>
        <taxon>Pseudonocardiaceae</taxon>
        <taxon>Pseudonocardia</taxon>
    </lineage>
</organism>
<feature type="transmembrane region" description="Helical" evidence="1">
    <location>
        <begin position="7"/>
        <end position="29"/>
    </location>
</feature>
<keyword evidence="1" id="KW-0812">Transmembrane</keyword>
<dbReference type="RefSeq" id="WP_142103886.1">
    <property type="nucleotide sequence ID" value="NZ_VFPH01000002.1"/>
</dbReference>
<dbReference type="EMBL" id="VFPH01000002">
    <property type="protein sequence ID" value="TQM36993.1"/>
    <property type="molecule type" value="Genomic_DNA"/>
</dbReference>
<name>A0A543FT69_9PSEU</name>
<feature type="transmembrane region" description="Helical" evidence="1">
    <location>
        <begin position="35"/>
        <end position="55"/>
    </location>
</feature>
<dbReference type="OrthoDB" id="3694145at2"/>
<gene>
    <name evidence="2" type="ORF">FB388_4190</name>
</gene>